<dbReference type="AlphaFoldDB" id="A0A8J3QK45"/>
<sequence length="194" mass="21193">MDMFRADRPPIPSPEGSRPRDSDPSSIYAWFGEPYATLSAPAAVCQGTGFSADTPHIPNGDLTPLRPAEVGFHYVTDSGLEIRVMNRRINDGDAFEIGDHVRLSLIDMLLPITGPRRLPPELLRAEEPLTLSRTIAIDGRATSCAAMVCGDVEACGVEFARSTVIVASFRRAFTEHAIALEFFPAHMGKFMDEC</sequence>
<comment type="caution">
    <text evidence="2">The sequence shown here is derived from an EMBL/GenBank/DDBJ whole genome shotgun (WGS) entry which is preliminary data.</text>
</comment>
<evidence type="ECO:0000313" key="3">
    <source>
        <dbReference type="Proteomes" id="UP000612899"/>
    </source>
</evidence>
<organism evidence="2 3">
    <name type="scientific">Rhizocola hellebori</name>
    <dbReference type="NCBI Taxonomy" id="1392758"/>
    <lineage>
        <taxon>Bacteria</taxon>
        <taxon>Bacillati</taxon>
        <taxon>Actinomycetota</taxon>
        <taxon>Actinomycetes</taxon>
        <taxon>Micromonosporales</taxon>
        <taxon>Micromonosporaceae</taxon>
        <taxon>Rhizocola</taxon>
    </lineage>
</organism>
<name>A0A8J3QK45_9ACTN</name>
<dbReference type="Proteomes" id="UP000612899">
    <property type="component" value="Unassembled WGS sequence"/>
</dbReference>
<reference evidence="2" key="1">
    <citation type="submission" date="2021-01" db="EMBL/GenBank/DDBJ databases">
        <title>Whole genome shotgun sequence of Rhizocola hellebori NBRC 109834.</title>
        <authorList>
            <person name="Komaki H."/>
            <person name="Tamura T."/>
        </authorList>
    </citation>
    <scope>NUCLEOTIDE SEQUENCE</scope>
    <source>
        <strain evidence="2">NBRC 109834</strain>
    </source>
</reference>
<evidence type="ECO:0000313" key="2">
    <source>
        <dbReference type="EMBL" id="GIH11195.1"/>
    </source>
</evidence>
<proteinExistence type="predicted"/>
<dbReference type="EMBL" id="BONY01000122">
    <property type="protein sequence ID" value="GIH11195.1"/>
    <property type="molecule type" value="Genomic_DNA"/>
</dbReference>
<evidence type="ECO:0000256" key="1">
    <source>
        <dbReference type="SAM" id="MobiDB-lite"/>
    </source>
</evidence>
<feature type="region of interest" description="Disordered" evidence="1">
    <location>
        <begin position="1"/>
        <end position="24"/>
    </location>
</feature>
<keyword evidence="3" id="KW-1185">Reference proteome</keyword>
<gene>
    <name evidence="2" type="ORF">Rhe02_92620</name>
</gene>
<protein>
    <submittedName>
        <fullName evidence="2">Uncharacterized protein</fullName>
    </submittedName>
</protein>
<accession>A0A8J3QK45</accession>